<dbReference type="AlphaFoldDB" id="A0A2N3G4P9"/>
<reference evidence="1 2" key="1">
    <citation type="journal article" date="2017" name="ISME J.">
        <title>Potential for microbial H2 and metal transformations associated with novel bacteria and archaea in deep terrestrial subsurface sediments.</title>
        <authorList>
            <person name="Hernsdorf A.W."/>
            <person name="Amano Y."/>
            <person name="Miyakawa K."/>
            <person name="Ise K."/>
            <person name="Suzuki Y."/>
            <person name="Anantharaman K."/>
            <person name="Probst A."/>
            <person name="Burstein D."/>
            <person name="Thomas B.C."/>
            <person name="Banfield J.F."/>
        </authorList>
    </citation>
    <scope>NUCLEOTIDE SEQUENCE [LARGE SCALE GENOMIC DNA]</scope>
    <source>
        <strain evidence="1">HGW-Actinobacteria-3</strain>
    </source>
</reference>
<evidence type="ECO:0000313" key="1">
    <source>
        <dbReference type="EMBL" id="PKQ27695.1"/>
    </source>
</evidence>
<sequence>MGFVVGVALEKPSPGELGNLLAQALLFVVAVAETFLGGSYGQPEKGAEIGMGGGTAVGEKVKST</sequence>
<organism evidence="1 2">
    <name type="scientific">Candidatus Anoxymicrobium japonicum</name>
    <dbReference type="NCBI Taxonomy" id="2013648"/>
    <lineage>
        <taxon>Bacteria</taxon>
        <taxon>Bacillati</taxon>
        <taxon>Actinomycetota</taxon>
        <taxon>Candidatus Geothermincolia</taxon>
        <taxon>Candidatus Geothermincolales</taxon>
        <taxon>Candidatus Anoxymicrobiaceae</taxon>
        <taxon>Candidatus Anoxymicrobium</taxon>
    </lineage>
</organism>
<accession>A0A2N3G4P9</accession>
<dbReference type="EMBL" id="PHEX01000063">
    <property type="protein sequence ID" value="PKQ27695.1"/>
    <property type="molecule type" value="Genomic_DNA"/>
</dbReference>
<protein>
    <submittedName>
        <fullName evidence="1">Uncharacterized protein</fullName>
    </submittedName>
</protein>
<comment type="caution">
    <text evidence="1">The sequence shown here is derived from an EMBL/GenBank/DDBJ whole genome shotgun (WGS) entry which is preliminary data.</text>
</comment>
<proteinExistence type="predicted"/>
<evidence type="ECO:0000313" key="2">
    <source>
        <dbReference type="Proteomes" id="UP000233654"/>
    </source>
</evidence>
<gene>
    <name evidence="1" type="ORF">CVT63_06635</name>
</gene>
<dbReference type="Proteomes" id="UP000233654">
    <property type="component" value="Unassembled WGS sequence"/>
</dbReference>
<name>A0A2N3G4P9_9ACTN</name>